<keyword evidence="2" id="KW-1185">Reference proteome</keyword>
<dbReference type="EMBL" id="BTSX01000005">
    <property type="protein sequence ID" value="GMT01557.1"/>
    <property type="molecule type" value="Genomic_DNA"/>
</dbReference>
<comment type="caution">
    <text evidence="1">The sequence shown here is derived from an EMBL/GenBank/DDBJ whole genome shotgun (WGS) entry which is preliminary data.</text>
</comment>
<name>A0AAV5U596_9BILA</name>
<dbReference type="AlphaFoldDB" id="A0AAV5U596"/>
<evidence type="ECO:0000313" key="1">
    <source>
        <dbReference type="EMBL" id="GMT01557.1"/>
    </source>
</evidence>
<protein>
    <recommendedName>
        <fullName evidence="3">Transaldolase</fullName>
    </recommendedName>
</protein>
<sequence>MALSSTKVTPDIIEKFNAGKILLKANPTLLDETIGKLSPAAQEPAKKYRDMILKDDVDLEKFMSGGNAIKAGCSSAVQKELEGFKFDFGDILSLW</sequence>
<evidence type="ECO:0008006" key="3">
    <source>
        <dbReference type="Google" id="ProtNLM"/>
    </source>
</evidence>
<organism evidence="1 2">
    <name type="scientific">Pristionchus entomophagus</name>
    <dbReference type="NCBI Taxonomy" id="358040"/>
    <lineage>
        <taxon>Eukaryota</taxon>
        <taxon>Metazoa</taxon>
        <taxon>Ecdysozoa</taxon>
        <taxon>Nematoda</taxon>
        <taxon>Chromadorea</taxon>
        <taxon>Rhabditida</taxon>
        <taxon>Rhabditina</taxon>
        <taxon>Diplogasteromorpha</taxon>
        <taxon>Diplogasteroidea</taxon>
        <taxon>Neodiplogasteridae</taxon>
        <taxon>Pristionchus</taxon>
    </lineage>
</organism>
<reference evidence="1" key="1">
    <citation type="submission" date="2023-10" db="EMBL/GenBank/DDBJ databases">
        <title>Genome assembly of Pristionchus species.</title>
        <authorList>
            <person name="Yoshida K."/>
            <person name="Sommer R.J."/>
        </authorList>
    </citation>
    <scope>NUCLEOTIDE SEQUENCE</scope>
    <source>
        <strain evidence="1">RS0144</strain>
    </source>
</reference>
<accession>A0AAV5U596</accession>
<dbReference type="Proteomes" id="UP001432027">
    <property type="component" value="Unassembled WGS sequence"/>
</dbReference>
<gene>
    <name evidence="1" type="ORF">PENTCL1PPCAC_23731</name>
</gene>
<proteinExistence type="predicted"/>
<evidence type="ECO:0000313" key="2">
    <source>
        <dbReference type="Proteomes" id="UP001432027"/>
    </source>
</evidence>